<evidence type="ECO:0000313" key="1">
    <source>
        <dbReference type="EMBL" id="BCU06358.1"/>
    </source>
</evidence>
<gene>
    <name evidence="1" type="ORF">Atep_10350</name>
</gene>
<reference evidence="1 2" key="1">
    <citation type="submission" date="2021-04" db="EMBL/GenBank/DDBJ databases">
        <title>Complete genome sequencing of Allochromatium tepidum strain NZ.</title>
        <authorList>
            <person name="Tsukatani Y."/>
            <person name="Mori H."/>
        </authorList>
    </citation>
    <scope>NUCLEOTIDE SEQUENCE [LARGE SCALE GENOMIC DNA]</scope>
    <source>
        <strain evidence="1 2">NZ</strain>
    </source>
</reference>
<dbReference type="EMBL" id="AP024563">
    <property type="protein sequence ID" value="BCU06358.1"/>
    <property type="molecule type" value="Genomic_DNA"/>
</dbReference>
<evidence type="ECO:0000313" key="2">
    <source>
        <dbReference type="Proteomes" id="UP000680679"/>
    </source>
</evidence>
<organism evidence="1 2">
    <name type="scientific">Allochromatium tepidum</name>
    <dbReference type="NCBI Taxonomy" id="553982"/>
    <lineage>
        <taxon>Bacteria</taxon>
        <taxon>Pseudomonadati</taxon>
        <taxon>Pseudomonadota</taxon>
        <taxon>Gammaproteobacteria</taxon>
        <taxon>Chromatiales</taxon>
        <taxon>Chromatiaceae</taxon>
        <taxon>Allochromatium</taxon>
    </lineage>
</organism>
<accession>A0ABN6G9L8</accession>
<protein>
    <submittedName>
        <fullName evidence="1">Uncharacterized protein</fullName>
    </submittedName>
</protein>
<dbReference type="Proteomes" id="UP000680679">
    <property type="component" value="Chromosome"/>
</dbReference>
<keyword evidence="2" id="KW-1185">Reference proteome</keyword>
<dbReference type="RefSeq" id="WP_236786517.1">
    <property type="nucleotide sequence ID" value="NZ_AP024563.1"/>
</dbReference>
<proteinExistence type="predicted"/>
<sequence length="46" mass="5436">MGRHQDLLVRVDQHIEQEFDQFRVDAVFDLIEQQKLMIGQGPPNFP</sequence>
<name>A0ABN6G9L8_9GAMM</name>